<evidence type="ECO:0000313" key="2">
    <source>
        <dbReference type="EMBL" id="MBX7483937.1"/>
    </source>
</evidence>
<reference evidence="2 3" key="1">
    <citation type="submission" date="2021-08" db="EMBL/GenBank/DDBJ databases">
        <title>Comparative Genomics Analysis of the Genus Qipengyuania Reveals Extensive Genetic Diversity and Metabolic Versatility, Including the Description of Fifteen Novel Species.</title>
        <authorList>
            <person name="Liu Y."/>
        </authorList>
    </citation>
    <scope>NUCLEOTIDE SEQUENCE [LARGE SCALE GENOMIC DNA]</scope>
    <source>
        <strain evidence="2 3">6D47A</strain>
    </source>
</reference>
<gene>
    <name evidence="2" type="ORF">K3174_15510</name>
</gene>
<comment type="caution">
    <text evidence="2">The sequence shown here is derived from an EMBL/GenBank/DDBJ whole genome shotgun (WGS) entry which is preliminary data.</text>
</comment>
<accession>A0ABS7J9D2</accession>
<organism evidence="2 3">
    <name type="scientific">Qipengyuania qiaonensis</name>
    <dbReference type="NCBI Taxonomy" id="2867240"/>
    <lineage>
        <taxon>Bacteria</taxon>
        <taxon>Pseudomonadati</taxon>
        <taxon>Pseudomonadota</taxon>
        <taxon>Alphaproteobacteria</taxon>
        <taxon>Sphingomonadales</taxon>
        <taxon>Erythrobacteraceae</taxon>
        <taxon>Qipengyuania</taxon>
    </lineage>
</organism>
<dbReference type="EMBL" id="JAIGNO010000016">
    <property type="protein sequence ID" value="MBX7483937.1"/>
    <property type="molecule type" value="Genomic_DNA"/>
</dbReference>
<sequence length="75" mass="8310">MGNIKLNPAIKLWGGLALFMVAVIGALVAQIADYRDDVAKCEERGGVWIGWMPVRIGILRLSKGQCELLAQEKKW</sequence>
<evidence type="ECO:0000256" key="1">
    <source>
        <dbReference type="SAM" id="Phobius"/>
    </source>
</evidence>
<name>A0ABS7J9D2_9SPHN</name>
<evidence type="ECO:0000313" key="3">
    <source>
        <dbReference type="Proteomes" id="UP000755104"/>
    </source>
</evidence>
<keyword evidence="3" id="KW-1185">Reference proteome</keyword>
<keyword evidence="1" id="KW-1133">Transmembrane helix</keyword>
<dbReference type="RefSeq" id="WP_221560346.1">
    <property type="nucleotide sequence ID" value="NZ_JAIGNO010000016.1"/>
</dbReference>
<dbReference type="Proteomes" id="UP000755104">
    <property type="component" value="Unassembled WGS sequence"/>
</dbReference>
<evidence type="ECO:0008006" key="4">
    <source>
        <dbReference type="Google" id="ProtNLM"/>
    </source>
</evidence>
<keyword evidence="1" id="KW-0472">Membrane</keyword>
<keyword evidence="1" id="KW-0812">Transmembrane</keyword>
<feature type="transmembrane region" description="Helical" evidence="1">
    <location>
        <begin position="12"/>
        <end position="32"/>
    </location>
</feature>
<protein>
    <recommendedName>
        <fullName evidence="4">TMhelix containing protein</fullName>
    </recommendedName>
</protein>
<proteinExistence type="predicted"/>